<evidence type="ECO:0008006" key="4">
    <source>
        <dbReference type="Google" id="ProtNLM"/>
    </source>
</evidence>
<accession>A0A1H0M0X8</accession>
<evidence type="ECO:0000313" key="3">
    <source>
        <dbReference type="Proteomes" id="UP000199077"/>
    </source>
</evidence>
<dbReference type="InterPro" id="IPR049713">
    <property type="entry name" value="Pr6Pr-like"/>
</dbReference>
<sequence>MGQVRPTSARAVHLVVAVVALAALVLQLVLVVRGGRVLDETAVPPLSTRLVRFFSYFTVLSNLLVAVTSTLSATDPERDGERWRVAHTASMVGITITGLVHWFLLRPLLDLHGADALADKLLHVVVPLLAVVAWVVVGPRRRTSSRSVALSLLWPVAWTVYTLARGAVVDWYPYPFLDVGELGWGRVLVNMVGIAVLFALVGLALVGADRVLGRRSTRST</sequence>
<evidence type="ECO:0000313" key="2">
    <source>
        <dbReference type="EMBL" id="SDO74119.1"/>
    </source>
</evidence>
<feature type="transmembrane region" description="Helical" evidence="1">
    <location>
        <begin position="117"/>
        <end position="137"/>
    </location>
</feature>
<dbReference type="Proteomes" id="UP000199077">
    <property type="component" value="Chromosome I"/>
</dbReference>
<proteinExistence type="predicted"/>
<feature type="transmembrane region" description="Helical" evidence="1">
    <location>
        <begin position="12"/>
        <end position="33"/>
    </location>
</feature>
<keyword evidence="1" id="KW-0812">Transmembrane</keyword>
<dbReference type="EMBL" id="LT629711">
    <property type="protein sequence ID" value="SDO74119.1"/>
    <property type="molecule type" value="Genomic_DNA"/>
</dbReference>
<feature type="transmembrane region" description="Helical" evidence="1">
    <location>
        <begin position="85"/>
        <end position="105"/>
    </location>
</feature>
<dbReference type="STRING" id="443156.SAMN04489867_0467"/>
<keyword evidence="1" id="KW-0472">Membrane</keyword>
<gene>
    <name evidence="2" type="ORF">SAMN04489867_0467</name>
</gene>
<name>A0A1H0M0X8_9MICO</name>
<organism evidence="2 3">
    <name type="scientific">Pedococcus dokdonensis</name>
    <dbReference type="NCBI Taxonomy" id="443156"/>
    <lineage>
        <taxon>Bacteria</taxon>
        <taxon>Bacillati</taxon>
        <taxon>Actinomycetota</taxon>
        <taxon>Actinomycetes</taxon>
        <taxon>Micrococcales</taxon>
        <taxon>Intrasporangiaceae</taxon>
        <taxon>Pedococcus</taxon>
    </lineage>
</organism>
<evidence type="ECO:0000256" key="1">
    <source>
        <dbReference type="SAM" id="Phobius"/>
    </source>
</evidence>
<dbReference type="NCBIfam" id="NF038065">
    <property type="entry name" value="Pr6Pr"/>
    <property type="match status" value="1"/>
</dbReference>
<keyword evidence="3" id="KW-1185">Reference proteome</keyword>
<feature type="transmembrane region" description="Helical" evidence="1">
    <location>
        <begin position="188"/>
        <end position="208"/>
    </location>
</feature>
<protein>
    <recommendedName>
        <fullName evidence="4">FAR-17a/AIG1-like protein</fullName>
    </recommendedName>
</protein>
<keyword evidence="1" id="KW-1133">Transmembrane helix</keyword>
<reference evidence="3" key="1">
    <citation type="submission" date="2016-10" db="EMBL/GenBank/DDBJ databases">
        <authorList>
            <person name="Varghese N."/>
            <person name="Submissions S."/>
        </authorList>
    </citation>
    <scope>NUCLEOTIDE SEQUENCE [LARGE SCALE GENOMIC DNA]</scope>
    <source>
        <strain evidence="3">DSM 22329</strain>
    </source>
</reference>
<feature type="transmembrane region" description="Helical" evidence="1">
    <location>
        <begin position="53"/>
        <end position="73"/>
    </location>
</feature>
<feature type="transmembrane region" description="Helical" evidence="1">
    <location>
        <begin position="149"/>
        <end position="168"/>
    </location>
</feature>
<dbReference type="AlphaFoldDB" id="A0A1H0M0X8"/>